<dbReference type="NCBIfam" id="TIGR00377">
    <property type="entry name" value="ant_ant_sig"/>
    <property type="match status" value="1"/>
</dbReference>
<proteinExistence type="inferred from homology"/>
<dbReference type="STRING" id="1441095.AM592_21560"/>
<dbReference type="InterPro" id="IPR036513">
    <property type="entry name" value="STAS_dom_sf"/>
</dbReference>
<dbReference type="CDD" id="cd07043">
    <property type="entry name" value="STAS_anti-anti-sigma_factors"/>
    <property type="match status" value="1"/>
</dbReference>
<protein>
    <recommendedName>
        <fullName evidence="4">Anti-sigma factor antagonist</fullName>
    </recommendedName>
</protein>
<evidence type="ECO:0000313" key="7">
    <source>
        <dbReference type="Proteomes" id="UP000067625"/>
    </source>
</evidence>
<sequence>MNLLVEVTKSELNHKQIDVSGEIDVHTAPVLREKLMAHAAPESHLEINLENVSYMDSTGLGVFVGLYKTLRAENGALKLYNLSDRLVRLFEITGLKDIIDISAKTEGGVQ</sequence>
<dbReference type="EMBL" id="CP012600">
    <property type="protein sequence ID" value="ALC83814.1"/>
    <property type="molecule type" value="Genomic_DNA"/>
</dbReference>
<dbReference type="InterPro" id="IPR002645">
    <property type="entry name" value="STAS_dom"/>
</dbReference>
<dbReference type="PATRIC" id="fig|1441095.3.peg.4774"/>
<dbReference type="AlphaFoldDB" id="A0A0M5JFD3"/>
<dbReference type="Gene3D" id="3.30.750.24">
    <property type="entry name" value="STAS domain"/>
    <property type="match status" value="1"/>
</dbReference>
<feature type="domain" description="STAS" evidence="5">
    <location>
        <begin position="17"/>
        <end position="110"/>
    </location>
</feature>
<dbReference type="PANTHER" id="PTHR33495:SF9">
    <property type="entry name" value="ANTI-SIGMA-B FACTOR ANTAGONIST"/>
    <property type="match status" value="1"/>
</dbReference>
<dbReference type="Pfam" id="PF01740">
    <property type="entry name" value="STAS"/>
    <property type="match status" value="1"/>
</dbReference>
<evidence type="ECO:0000256" key="1">
    <source>
        <dbReference type="ARBA" id="ARBA00009013"/>
    </source>
</evidence>
<dbReference type="PANTHER" id="PTHR33495">
    <property type="entry name" value="ANTI-SIGMA FACTOR ANTAGONIST TM_1081-RELATED-RELATED"/>
    <property type="match status" value="1"/>
</dbReference>
<evidence type="ECO:0000256" key="3">
    <source>
        <dbReference type="ARBA" id="ARBA00024670"/>
    </source>
</evidence>
<evidence type="ECO:0000259" key="5">
    <source>
        <dbReference type="PROSITE" id="PS50801"/>
    </source>
</evidence>
<dbReference type="SUPFAM" id="SSF52091">
    <property type="entry name" value="SpoIIaa-like"/>
    <property type="match status" value="1"/>
</dbReference>
<name>A0A0M5JFD3_9BACI</name>
<keyword evidence="2" id="KW-0597">Phosphoprotein</keyword>
<comment type="function">
    <text evidence="3">Positive regulator of sigma-B activity. Non-phosphorylated RsbV binds to RsbW, preventing its association with sigma-B. When phosphorylated, releases RsbW, which is then free to complex with and inactivate sigma-B.</text>
</comment>
<keyword evidence="7" id="KW-1185">Reference proteome</keyword>
<evidence type="ECO:0000313" key="6">
    <source>
        <dbReference type="EMBL" id="ALC83814.1"/>
    </source>
</evidence>
<accession>A0A0M5JFD3</accession>
<evidence type="ECO:0000256" key="2">
    <source>
        <dbReference type="ARBA" id="ARBA00022553"/>
    </source>
</evidence>
<reference evidence="6 7" key="2">
    <citation type="journal article" date="2016" name="Int. J. Syst. Evol. Microbiol.">
        <title>Bacillus gobiensis sp. nov., isolated from a soil sample.</title>
        <authorList>
            <person name="Liu B."/>
            <person name="Liu G.H."/>
            <person name="Cetin S."/>
            <person name="Schumann P."/>
            <person name="Pan Z.Z."/>
            <person name="Chen Q.Q."/>
        </authorList>
    </citation>
    <scope>NUCLEOTIDE SEQUENCE [LARGE SCALE GENOMIC DNA]</scope>
    <source>
        <strain evidence="6 7">FJAT-4402</strain>
    </source>
</reference>
<dbReference type="RefSeq" id="WP_053605687.1">
    <property type="nucleotide sequence ID" value="NZ_CP012600.1"/>
</dbReference>
<dbReference type="InterPro" id="IPR003658">
    <property type="entry name" value="Anti-sigma_ant"/>
</dbReference>
<dbReference type="Proteomes" id="UP000067625">
    <property type="component" value="Chromosome"/>
</dbReference>
<evidence type="ECO:0000256" key="4">
    <source>
        <dbReference type="RuleBase" id="RU003749"/>
    </source>
</evidence>
<dbReference type="PROSITE" id="PS50801">
    <property type="entry name" value="STAS"/>
    <property type="match status" value="1"/>
</dbReference>
<organism evidence="6 7">
    <name type="scientific">Bacillus gobiensis</name>
    <dbReference type="NCBI Taxonomy" id="1441095"/>
    <lineage>
        <taxon>Bacteria</taxon>
        <taxon>Bacillati</taxon>
        <taxon>Bacillota</taxon>
        <taxon>Bacilli</taxon>
        <taxon>Bacillales</taxon>
        <taxon>Bacillaceae</taxon>
        <taxon>Bacillus</taxon>
    </lineage>
</organism>
<dbReference type="OrthoDB" id="9793697at2"/>
<reference evidence="7" key="1">
    <citation type="submission" date="2015-08" db="EMBL/GenBank/DDBJ databases">
        <title>Genome sequencing project for genomic taxonomy and phylogenomics of Bacillus-like bacteria.</title>
        <authorList>
            <person name="Liu B."/>
            <person name="Wang J."/>
            <person name="Zhu Y."/>
            <person name="Liu G."/>
            <person name="Chen Q."/>
            <person name="Chen Z."/>
            <person name="Lan J."/>
            <person name="Che J."/>
            <person name="Ge C."/>
            <person name="Shi H."/>
            <person name="Pan Z."/>
            <person name="Liu X."/>
        </authorList>
    </citation>
    <scope>NUCLEOTIDE SEQUENCE [LARGE SCALE GENOMIC DNA]</scope>
    <source>
        <strain evidence="7">FJAT-4402</strain>
    </source>
</reference>
<comment type="similarity">
    <text evidence="1 4">Belongs to the anti-sigma-factor antagonist family.</text>
</comment>
<dbReference type="GO" id="GO:0043856">
    <property type="term" value="F:anti-sigma factor antagonist activity"/>
    <property type="evidence" value="ECO:0007669"/>
    <property type="project" value="InterPro"/>
</dbReference>
<gene>
    <name evidence="6" type="ORF">AM592_21560</name>
</gene>